<protein>
    <recommendedName>
        <fullName evidence="7">Protein-serine/threonine kinase</fullName>
        <ecNumber evidence="7">2.7.11.-</ecNumber>
    </recommendedName>
</protein>
<dbReference type="Gene3D" id="1.20.140.20">
    <property type="entry name" value="Alpha-ketoacid/pyruvate dehydrogenase kinase, N-terminal domain"/>
    <property type="match status" value="1"/>
</dbReference>
<evidence type="ECO:0000256" key="7">
    <source>
        <dbReference type="RuleBase" id="RU366032"/>
    </source>
</evidence>
<evidence type="ECO:0000256" key="2">
    <source>
        <dbReference type="ARBA" id="ARBA00022679"/>
    </source>
</evidence>
<evidence type="ECO:0000256" key="5">
    <source>
        <dbReference type="ARBA" id="ARBA00022840"/>
    </source>
</evidence>
<dbReference type="SUPFAM" id="SSF55874">
    <property type="entry name" value="ATPase domain of HSP90 chaperone/DNA topoisomerase II/histidine kinase"/>
    <property type="match status" value="1"/>
</dbReference>
<dbReference type="InterPro" id="IPR036784">
    <property type="entry name" value="AK/P_DHK_N_sf"/>
</dbReference>
<dbReference type="PANTHER" id="PTHR11947:SF25">
    <property type="entry name" value="[PYRUVATE DEHYDROGENASE (ACETYL-TRANSFERRING)] KINASE 2, MITOCHONDRIAL"/>
    <property type="match status" value="1"/>
</dbReference>
<comment type="similarity">
    <text evidence="1 7">Belongs to the PDK/BCKDK protein kinase family.</text>
</comment>
<dbReference type="GO" id="GO:0010906">
    <property type="term" value="P:regulation of glucose metabolic process"/>
    <property type="evidence" value="ECO:0007669"/>
    <property type="project" value="TreeGrafter"/>
</dbReference>
<keyword evidence="2 7" id="KW-0808">Transferase</keyword>
<evidence type="ECO:0000256" key="1">
    <source>
        <dbReference type="ARBA" id="ARBA00006155"/>
    </source>
</evidence>
<keyword evidence="6 7" id="KW-0496">Mitochondrion</keyword>
<keyword evidence="3 7" id="KW-0547">Nucleotide-binding</keyword>
<evidence type="ECO:0000256" key="6">
    <source>
        <dbReference type="ARBA" id="ARBA00023128"/>
    </source>
</evidence>
<organism evidence="9 10">
    <name type="scientific">Macrolepiota fuliginosa MF-IS2</name>
    <dbReference type="NCBI Taxonomy" id="1400762"/>
    <lineage>
        <taxon>Eukaryota</taxon>
        <taxon>Fungi</taxon>
        <taxon>Dikarya</taxon>
        <taxon>Basidiomycota</taxon>
        <taxon>Agaricomycotina</taxon>
        <taxon>Agaricomycetes</taxon>
        <taxon>Agaricomycetidae</taxon>
        <taxon>Agaricales</taxon>
        <taxon>Agaricineae</taxon>
        <taxon>Agaricaceae</taxon>
        <taxon>Macrolepiota</taxon>
    </lineage>
</organism>
<proteinExistence type="inferred from homology"/>
<gene>
    <name evidence="9" type="ORF">P691DRAFT_793516</name>
</gene>
<dbReference type="SUPFAM" id="SSF69012">
    <property type="entry name" value="alpha-ketoacid dehydrogenase kinase, N-terminal domain"/>
    <property type="match status" value="1"/>
</dbReference>
<reference evidence="9" key="1">
    <citation type="submission" date="2020-11" db="EMBL/GenBank/DDBJ databases">
        <authorList>
            <consortium name="DOE Joint Genome Institute"/>
            <person name="Ahrendt S."/>
            <person name="Riley R."/>
            <person name="Andreopoulos W."/>
            <person name="Labutti K."/>
            <person name="Pangilinan J."/>
            <person name="Ruiz-Duenas F.J."/>
            <person name="Barrasa J.M."/>
            <person name="Sanchez-Garcia M."/>
            <person name="Camarero S."/>
            <person name="Miyauchi S."/>
            <person name="Serrano A."/>
            <person name="Linde D."/>
            <person name="Babiker R."/>
            <person name="Drula E."/>
            <person name="Ayuso-Fernandez I."/>
            <person name="Pacheco R."/>
            <person name="Padilla G."/>
            <person name="Ferreira P."/>
            <person name="Barriuso J."/>
            <person name="Kellner H."/>
            <person name="Castanera R."/>
            <person name="Alfaro M."/>
            <person name="Ramirez L."/>
            <person name="Pisabarro A.G."/>
            <person name="Kuo A."/>
            <person name="Tritt A."/>
            <person name="Lipzen A."/>
            <person name="He G."/>
            <person name="Yan M."/>
            <person name="Ng V."/>
            <person name="Cullen D."/>
            <person name="Martin F."/>
            <person name="Rosso M.-N."/>
            <person name="Henrissat B."/>
            <person name="Hibbett D."/>
            <person name="Martinez A.T."/>
            <person name="Grigoriev I.V."/>
        </authorList>
    </citation>
    <scope>NUCLEOTIDE SEQUENCE</scope>
    <source>
        <strain evidence="9">MF-IS2</strain>
    </source>
</reference>
<dbReference type="AlphaFoldDB" id="A0A9P5XLS4"/>
<evidence type="ECO:0000256" key="3">
    <source>
        <dbReference type="ARBA" id="ARBA00022741"/>
    </source>
</evidence>
<dbReference type="GO" id="GO:0005759">
    <property type="term" value="C:mitochondrial matrix"/>
    <property type="evidence" value="ECO:0007669"/>
    <property type="project" value="UniProtKB-SubCell"/>
</dbReference>
<dbReference type="InterPro" id="IPR039028">
    <property type="entry name" value="BCKD/PDK"/>
</dbReference>
<comment type="subcellular location">
    <subcellularLocation>
        <location evidence="7">Mitochondrion matrix</location>
    </subcellularLocation>
</comment>
<dbReference type="EMBL" id="MU151065">
    <property type="protein sequence ID" value="KAF9453060.1"/>
    <property type="molecule type" value="Genomic_DNA"/>
</dbReference>
<evidence type="ECO:0000259" key="8">
    <source>
        <dbReference type="Pfam" id="PF10436"/>
    </source>
</evidence>
<sequence length="436" mass="49601">MFSNATTALRGRSTNQCLVDFVRYESTARHFYQNRQLELYASKEAQRLTLRQLVFFGRHMNEERLIKSANYVRTELPVRIAHRLRDLQALPYVAVTQEGVAKVYELYWSAFEKFRRYPPITTLSENDKFCKFIGGLLDEHATVIPNLSLGLSLSSPYLAPDELDSVMRRMLISRISRRVLVEHHIALTEIFLGRREKEASGEPHVGIIFTGLKVKKSIERCVRLLNQRPTWLEDFDGEEINVHHWPEVIIDGQLDCQFPYIKEHLEYIVFELLKNSMRATLLAHQNNPSLPSIRATIAAGENDVSIRISDQGSGLLSPENQIREPADLFSFSHLRNATRMEHSRIGALRSASTSEEGVRATVAEQVHRWNKAKPREVKASEAGIEIHPHIGIGLPMSNIFATYFGGSLELVSLDGWGTDAYLRLPKLGTNLEGIEV</sequence>
<accession>A0A9P5XLS4</accession>
<dbReference type="Gene3D" id="3.30.565.10">
    <property type="entry name" value="Histidine kinase-like ATPase, C-terminal domain"/>
    <property type="match status" value="1"/>
</dbReference>
<dbReference type="InterPro" id="IPR018955">
    <property type="entry name" value="BCDHK/PDK_N"/>
</dbReference>
<keyword evidence="4 7" id="KW-0418">Kinase</keyword>
<evidence type="ECO:0000313" key="9">
    <source>
        <dbReference type="EMBL" id="KAF9453060.1"/>
    </source>
</evidence>
<dbReference type="Proteomes" id="UP000807342">
    <property type="component" value="Unassembled WGS sequence"/>
</dbReference>
<keyword evidence="10" id="KW-1185">Reference proteome</keyword>
<dbReference type="GO" id="GO:0004740">
    <property type="term" value="F:pyruvate dehydrogenase (acetyl-transferring) kinase activity"/>
    <property type="evidence" value="ECO:0007669"/>
    <property type="project" value="TreeGrafter"/>
</dbReference>
<evidence type="ECO:0000313" key="10">
    <source>
        <dbReference type="Proteomes" id="UP000807342"/>
    </source>
</evidence>
<dbReference type="OrthoDB" id="3264224at2759"/>
<dbReference type="EC" id="2.7.11.-" evidence="7"/>
<dbReference type="PANTHER" id="PTHR11947">
    <property type="entry name" value="PYRUVATE DEHYDROGENASE KINASE"/>
    <property type="match status" value="1"/>
</dbReference>
<dbReference type="Pfam" id="PF10436">
    <property type="entry name" value="BCDHK_Adom3"/>
    <property type="match status" value="1"/>
</dbReference>
<feature type="domain" description="Branched-chain alpha-ketoacid dehydrogenase kinase/Pyruvate dehydrogenase kinase N-terminal" evidence="8">
    <location>
        <begin position="47"/>
        <end position="208"/>
    </location>
</feature>
<name>A0A9P5XLS4_9AGAR</name>
<keyword evidence="5 7" id="KW-0067">ATP-binding</keyword>
<dbReference type="GO" id="GO:0005524">
    <property type="term" value="F:ATP binding"/>
    <property type="evidence" value="ECO:0007669"/>
    <property type="project" value="UniProtKB-UniRule"/>
</dbReference>
<dbReference type="InterPro" id="IPR036890">
    <property type="entry name" value="HATPase_C_sf"/>
</dbReference>
<comment type="caution">
    <text evidence="9">The sequence shown here is derived from an EMBL/GenBank/DDBJ whole genome shotgun (WGS) entry which is preliminary data.</text>
</comment>
<evidence type="ECO:0000256" key="4">
    <source>
        <dbReference type="ARBA" id="ARBA00022777"/>
    </source>
</evidence>